<dbReference type="AlphaFoldDB" id="A0A4R6WDP2"/>
<sequence>MNVFNLKIVGQPTEFGDRTFLETYRFSNGESFPESYKTFVRSLGYGLLMGQFHIYIPMGSYGDSWEVRSPAIRSTYYQDLLDNDIWFDLGPDGSVALLKRLVPFAASDNGYYLFWDIESGVENEFDIYITDFGGTGFRKIGDTLLDLIQNLTSDNISQRMPFERAPLPDVFECYYKSGQFYEKCSAD</sequence>
<evidence type="ECO:0000313" key="1">
    <source>
        <dbReference type="EMBL" id="TDQ77889.1"/>
    </source>
</evidence>
<dbReference type="OrthoDB" id="8610791at2"/>
<keyword evidence="2" id="KW-1185">Reference proteome</keyword>
<dbReference type="Proteomes" id="UP000295292">
    <property type="component" value="Unassembled WGS sequence"/>
</dbReference>
<proteinExistence type="predicted"/>
<dbReference type="Gene3D" id="3.40.1580.10">
    <property type="entry name" value="SMI1/KNR4-like"/>
    <property type="match status" value="1"/>
</dbReference>
<reference evidence="1 2" key="1">
    <citation type="submission" date="2019-03" db="EMBL/GenBank/DDBJ databases">
        <title>Genomic Encyclopedia of Archaeal and Bacterial Type Strains, Phase II (KMG-II): from individual species to whole genera.</title>
        <authorList>
            <person name="Goeker M."/>
        </authorList>
    </citation>
    <scope>NUCLEOTIDE SEQUENCE [LARGE SCALE GENOMIC DNA]</scope>
    <source>
        <strain evidence="1 2">DSM 28353</strain>
    </source>
</reference>
<comment type="caution">
    <text evidence="1">The sequence shown here is derived from an EMBL/GenBank/DDBJ whole genome shotgun (WGS) entry which is preliminary data.</text>
</comment>
<gene>
    <name evidence="1" type="ORF">CLV99_1858</name>
</gene>
<name>A0A4R6WDP2_9SPHI</name>
<protein>
    <submittedName>
        <fullName evidence="1">SUKH superfamily protein</fullName>
    </submittedName>
</protein>
<dbReference type="SUPFAM" id="SSF160631">
    <property type="entry name" value="SMI1/KNR4-like"/>
    <property type="match status" value="1"/>
</dbReference>
<dbReference type="EMBL" id="SNYV01000013">
    <property type="protein sequence ID" value="TDQ77889.1"/>
    <property type="molecule type" value="Genomic_DNA"/>
</dbReference>
<dbReference type="RefSeq" id="WP_133584160.1">
    <property type="nucleotide sequence ID" value="NZ_SNYV01000013.1"/>
</dbReference>
<dbReference type="Pfam" id="PF14568">
    <property type="entry name" value="SUKH_6"/>
    <property type="match status" value="1"/>
</dbReference>
<evidence type="ECO:0000313" key="2">
    <source>
        <dbReference type="Proteomes" id="UP000295292"/>
    </source>
</evidence>
<organism evidence="1 2">
    <name type="scientific">Sphingobacterium yanglingense</name>
    <dbReference type="NCBI Taxonomy" id="1437280"/>
    <lineage>
        <taxon>Bacteria</taxon>
        <taxon>Pseudomonadati</taxon>
        <taxon>Bacteroidota</taxon>
        <taxon>Sphingobacteriia</taxon>
        <taxon>Sphingobacteriales</taxon>
        <taxon>Sphingobacteriaceae</taxon>
        <taxon>Sphingobacterium</taxon>
    </lineage>
</organism>
<accession>A0A4R6WDP2</accession>
<dbReference type="InterPro" id="IPR037883">
    <property type="entry name" value="Knr4/Smi1-like_sf"/>
</dbReference>